<keyword evidence="3" id="KW-1185">Reference proteome</keyword>
<dbReference type="PANTHER" id="PTHR33495:SF2">
    <property type="entry name" value="ANTI-SIGMA FACTOR ANTAGONIST TM_1081-RELATED"/>
    <property type="match status" value="1"/>
</dbReference>
<dbReference type="OrthoDB" id="4198771at2"/>
<dbReference type="PANTHER" id="PTHR33495">
    <property type="entry name" value="ANTI-SIGMA FACTOR ANTAGONIST TM_1081-RELATED-RELATED"/>
    <property type="match status" value="1"/>
</dbReference>
<dbReference type="PROSITE" id="PS50801">
    <property type="entry name" value="STAS"/>
    <property type="match status" value="1"/>
</dbReference>
<dbReference type="Gene3D" id="3.30.750.24">
    <property type="entry name" value="STAS domain"/>
    <property type="match status" value="1"/>
</dbReference>
<evidence type="ECO:0000313" key="2">
    <source>
        <dbReference type="EMBL" id="QES30971.1"/>
    </source>
</evidence>
<dbReference type="SUPFAM" id="SSF52091">
    <property type="entry name" value="SpoIIaa-like"/>
    <property type="match status" value="1"/>
</dbReference>
<sequence length="121" mass="13360">MSLNSIELARQDRVAVVTLRHDIDLENGSEVTAAFQRARTESGTEATLLDLAELTFADSALLNLILLARAEHEQAQRPFVLCGPLHSAIRRLFEITGVIDIMVLADTHEDGLRQLNKLLDG</sequence>
<gene>
    <name evidence="2" type="ORF">DEJ47_35210</name>
</gene>
<dbReference type="Proteomes" id="UP000323046">
    <property type="component" value="Chromosome"/>
</dbReference>
<dbReference type="InterPro" id="IPR002645">
    <property type="entry name" value="STAS_dom"/>
</dbReference>
<protein>
    <submittedName>
        <fullName evidence="2">Anti-anti-sigma factor</fullName>
    </submittedName>
</protein>
<accession>A0A5P2BPG7</accession>
<dbReference type="Pfam" id="PF01740">
    <property type="entry name" value="STAS"/>
    <property type="match status" value="1"/>
</dbReference>
<name>A0A5P2BPG7_STRVZ</name>
<reference evidence="2 3" key="1">
    <citation type="submission" date="2018-05" db="EMBL/GenBank/DDBJ databases">
        <title>Streptomyces venezuelae.</title>
        <authorList>
            <person name="Kim W."/>
            <person name="Lee N."/>
            <person name="Cho B.-K."/>
        </authorList>
    </citation>
    <scope>NUCLEOTIDE SEQUENCE [LARGE SCALE GENOMIC DNA]</scope>
    <source>
        <strain evidence="2 3">ATCC 14583</strain>
    </source>
</reference>
<evidence type="ECO:0000313" key="3">
    <source>
        <dbReference type="Proteomes" id="UP000323046"/>
    </source>
</evidence>
<feature type="domain" description="STAS" evidence="1">
    <location>
        <begin position="4"/>
        <end position="115"/>
    </location>
</feature>
<dbReference type="AlphaFoldDB" id="A0A5P2BPG7"/>
<organism evidence="2 3">
    <name type="scientific">Streptomyces venezuelae</name>
    <dbReference type="NCBI Taxonomy" id="54571"/>
    <lineage>
        <taxon>Bacteria</taxon>
        <taxon>Bacillati</taxon>
        <taxon>Actinomycetota</taxon>
        <taxon>Actinomycetes</taxon>
        <taxon>Kitasatosporales</taxon>
        <taxon>Streptomycetaceae</taxon>
        <taxon>Streptomyces</taxon>
    </lineage>
</organism>
<dbReference type="EMBL" id="CP029193">
    <property type="protein sequence ID" value="QES30971.1"/>
    <property type="molecule type" value="Genomic_DNA"/>
</dbReference>
<evidence type="ECO:0000259" key="1">
    <source>
        <dbReference type="PROSITE" id="PS50801"/>
    </source>
</evidence>
<dbReference type="RefSeq" id="WP_150175164.1">
    <property type="nucleotide sequence ID" value="NZ_CP029193.1"/>
</dbReference>
<dbReference type="CDD" id="cd07043">
    <property type="entry name" value="STAS_anti-anti-sigma_factors"/>
    <property type="match status" value="1"/>
</dbReference>
<dbReference type="GO" id="GO:0043856">
    <property type="term" value="F:anti-sigma factor antagonist activity"/>
    <property type="evidence" value="ECO:0007669"/>
    <property type="project" value="TreeGrafter"/>
</dbReference>
<dbReference type="InterPro" id="IPR036513">
    <property type="entry name" value="STAS_dom_sf"/>
</dbReference>
<proteinExistence type="predicted"/>